<evidence type="ECO:0000313" key="4">
    <source>
        <dbReference type="Proteomes" id="UP000019678"/>
    </source>
</evidence>
<evidence type="ECO:0000256" key="2">
    <source>
        <dbReference type="SAM" id="MobiDB-lite"/>
    </source>
</evidence>
<dbReference type="Proteomes" id="UP000019678">
    <property type="component" value="Unassembled WGS sequence"/>
</dbReference>
<organism evidence="3 4">
    <name type="scientific">Chondromyces apiculatus DSM 436</name>
    <dbReference type="NCBI Taxonomy" id="1192034"/>
    <lineage>
        <taxon>Bacteria</taxon>
        <taxon>Pseudomonadati</taxon>
        <taxon>Myxococcota</taxon>
        <taxon>Polyangia</taxon>
        <taxon>Polyangiales</taxon>
        <taxon>Polyangiaceae</taxon>
        <taxon>Chondromyces</taxon>
    </lineage>
</organism>
<protein>
    <submittedName>
        <fullName evidence="3">Uncharacterized protein</fullName>
    </submittedName>
</protein>
<accession>A0A017TGY3</accession>
<sequence length="787" mass="86374">MSDPSLTAVTIGDFVAKLSEFHPYGEEPPRLCAGLNDARTDAPEGTVFDDNTGLPLACKAAKPYSAETIGSILTWIAGRLERSPVEAWMTQLPCMLQWDNVDAESAAEELWAEAISEQFLGTAYFGPLQLYNLGAPIIPPLADGKRPPSPASETWEQFMFHRICMKYPLQRFHMDGDKARGAHHVGSWRDPVPVPAGEDATYGTPWVEHQNDDPAVPIGIACQHMTTYGVLTRGMPLAWFGNATYPACGLAASNACQGMPAFGAAGSAAGVSMLGGAGEAGLVSMPSPPGKWLSPGDTPLDAPSVIAAGLAPGSIITMDPDSGVAAGTITLYLSKYESHGNNFRAVVGTYFETRKKVGGSTFNDSWLSPGRKAPSETYVAKEAAKEAKNDEKITKLEKEIAAEEQKAAEGKTQEARQNAQAKLQEKRAMLGAALAERKKIAEMKALAADSTTHPYVYGFNQQLPGSHIYFVLRVHKSGKSFQAFNVSANETLKHLETSHSEVIFKVQGEGHLDGYKEIELAPGKGNITSGIGILPPPIQLAEHAMFLRRARPIGLARLVITERPRQVSKERAAMLLNEHVLYASRLVQTYGPELHQNYPVSRLLWALRNTPGFTDLQCWWVVFAPQGLLAKCMWAEGAREMNLQRFMSTLPDHPEWGCFSYFLSSYSPVAEARRPQDHEQRRKQVKRKLVHGVHYLPRIWLTNEGDKDVAGKARFHCRIKFVEGGPPETALPQAAPAPLTKVLKNLAWDQIYLRKDLEPFRREIEGQTPPFFKGFAEEPTDENLPVA</sequence>
<name>A0A017TGY3_9BACT</name>
<dbReference type="AlphaFoldDB" id="A0A017TGY3"/>
<keyword evidence="4" id="KW-1185">Reference proteome</keyword>
<dbReference type="RefSeq" id="WP_044236143.1">
    <property type="nucleotide sequence ID" value="NZ_ASRX01000005.1"/>
</dbReference>
<reference evidence="3 4" key="1">
    <citation type="submission" date="2013-05" db="EMBL/GenBank/DDBJ databases">
        <title>Genome assembly of Chondromyces apiculatus DSM 436.</title>
        <authorList>
            <person name="Sharma G."/>
            <person name="Khatri I."/>
            <person name="Kaur C."/>
            <person name="Mayilraj S."/>
            <person name="Subramanian S."/>
        </authorList>
    </citation>
    <scope>NUCLEOTIDE SEQUENCE [LARGE SCALE GENOMIC DNA]</scope>
    <source>
        <strain evidence="3 4">DSM 436</strain>
    </source>
</reference>
<evidence type="ECO:0000313" key="3">
    <source>
        <dbReference type="EMBL" id="EYF08187.1"/>
    </source>
</evidence>
<proteinExistence type="predicted"/>
<dbReference type="STRING" id="1192034.CAP_5947"/>
<dbReference type="OrthoDB" id="9823304at2"/>
<comment type="caution">
    <text evidence="3">The sequence shown here is derived from an EMBL/GenBank/DDBJ whole genome shotgun (WGS) entry which is preliminary data.</text>
</comment>
<evidence type="ECO:0000256" key="1">
    <source>
        <dbReference type="SAM" id="Coils"/>
    </source>
</evidence>
<feature type="coiled-coil region" evidence="1">
    <location>
        <begin position="386"/>
        <end position="436"/>
    </location>
</feature>
<feature type="region of interest" description="Disordered" evidence="2">
    <location>
        <begin position="768"/>
        <end position="787"/>
    </location>
</feature>
<keyword evidence="1" id="KW-0175">Coiled coil</keyword>
<dbReference type="EMBL" id="ASRX01000005">
    <property type="protein sequence ID" value="EYF08187.1"/>
    <property type="molecule type" value="Genomic_DNA"/>
</dbReference>
<gene>
    <name evidence="3" type="ORF">CAP_5947</name>
</gene>